<proteinExistence type="predicted"/>
<feature type="compositionally biased region" description="Basic and acidic residues" evidence="1">
    <location>
        <begin position="30"/>
        <end position="50"/>
    </location>
</feature>
<evidence type="ECO:0000313" key="2">
    <source>
        <dbReference type="EMBL" id="GMA29810.1"/>
    </source>
</evidence>
<accession>A0AA37UQC1</accession>
<keyword evidence="3" id="KW-1185">Reference proteome</keyword>
<sequence length="108" mass="11686">MRRPAPPADRARRQVDAQLLAVAELVPVLEQREHGPRGERGDLHHDDGARVGRGAVQQLTGDGRPGGVRIRSMPLEATEARGPAGHDQRADPRVPVAEQHGQVRHIAA</sequence>
<evidence type="ECO:0000313" key="3">
    <source>
        <dbReference type="Proteomes" id="UP001157160"/>
    </source>
</evidence>
<organism evidence="2 3">
    <name type="scientific">Arenivirga flava</name>
    <dbReference type="NCBI Taxonomy" id="1930060"/>
    <lineage>
        <taxon>Bacteria</taxon>
        <taxon>Bacillati</taxon>
        <taxon>Actinomycetota</taxon>
        <taxon>Actinomycetes</taxon>
        <taxon>Micrococcales</taxon>
        <taxon>Microbacteriaceae</taxon>
        <taxon>Arenivirga</taxon>
    </lineage>
</organism>
<reference evidence="2 3" key="1">
    <citation type="journal article" date="2014" name="Int. J. Syst. Evol. Microbiol.">
        <title>Complete genome sequence of Corynebacterium casei LMG S-19264T (=DSM 44701T), isolated from a smear-ripened cheese.</title>
        <authorList>
            <consortium name="US DOE Joint Genome Institute (JGI-PGF)"/>
            <person name="Walter F."/>
            <person name="Albersmeier A."/>
            <person name="Kalinowski J."/>
            <person name="Ruckert C."/>
        </authorList>
    </citation>
    <scope>NUCLEOTIDE SEQUENCE [LARGE SCALE GENOMIC DNA]</scope>
    <source>
        <strain evidence="2 3">NBRC 112289</strain>
    </source>
</reference>
<comment type="caution">
    <text evidence="2">The sequence shown here is derived from an EMBL/GenBank/DDBJ whole genome shotgun (WGS) entry which is preliminary data.</text>
</comment>
<feature type="region of interest" description="Disordered" evidence="1">
    <location>
        <begin position="30"/>
        <end position="108"/>
    </location>
</feature>
<evidence type="ECO:0000256" key="1">
    <source>
        <dbReference type="SAM" id="MobiDB-lite"/>
    </source>
</evidence>
<dbReference type="Proteomes" id="UP001157160">
    <property type="component" value="Unassembled WGS sequence"/>
</dbReference>
<dbReference type="EMBL" id="BSUL01000001">
    <property type="protein sequence ID" value="GMA29810.1"/>
    <property type="molecule type" value="Genomic_DNA"/>
</dbReference>
<name>A0AA37UQC1_9MICO</name>
<gene>
    <name evidence="2" type="ORF">GCM10025874_30630</name>
</gene>
<protein>
    <submittedName>
        <fullName evidence="2">Uncharacterized protein</fullName>
    </submittedName>
</protein>
<dbReference type="AlphaFoldDB" id="A0AA37UQC1"/>